<sequence>RNRVFISNIPYDVKWQAIKDLMREKVGEVTYVELFKDAEGKSRGCGVVEFKDEEFVKKALETMNKYDLSGRPLNIKEDPDGENARRALQRTAGRLGSTIFVANLDFKVGWKKLKEVFSIAGTVKRADIKEDKDGKSRGMGTVTFEQAIEAVQAISMFNGQFLFDRPMHVKMDDKSVPHEDYRSHDSKAPQLPRGLGGIGMGLGPGGQPISASQLNLGGVMGNLGPSGMGMGGPGFGGINRIGGGIGFGGLEAMNSMGGFGGVGRMGGNLDISVNGLLCIDVLEKLYRGAVTSSMERDFGRGDIGISRGFGDSFGRLGRGSAMIGGFAGRIGSSNMSPVGSGEHLCLSVDTVNCSRYHTFRDLLSWRAKVGRGAYFLLNLSHKRIESSCNTGELMKPHIEEITACLRFLNINVRREIVCETSEDTKEGNTVLESMRSAFDVLELSSKTKCQIPKLSLPSLKMAGGGMGGMNSVTGGIGMGLDRMSSSFDRVGPGIGAVLERSIDMERGFLSGPVGSGMRDRIGSKGNQIFVRNLPFDLTWQKLKEKFSQCGHVMFAEIKMENGKSKGCGTVRFDSPESAEKACRIMNGIKISGREIDVRLDRNA</sequence>
<dbReference type="STRING" id="9785.ENSLAFP00000020521"/>
<keyword evidence="7" id="KW-0677">Repeat</keyword>
<feature type="domain" description="RRM" evidence="17">
    <location>
        <begin position="2"/>
        <end position="80"/>
    </location>
</feature>
<keyword evidence="2" id="KW-0488">Methylation</keyword>
<dbReference type="InterPro" id="IPR012677">
    <property type="entry name" value="Nucleotide-bd_a/b_plait_sf"/>
</dbReference>
<keyword evidence="13" id="KW-0687">Ribonucleoprotein</keyword>
<accession>G3TY63</accession>
<organism evidence="18 19">
    <name type="scientific">Loxodonta africana</name>
    <name type="common">African elephant</name>
    <dbReference type="NCBI Taxonomy" id="9785"/>
    <lineage>
        <taxon>Eukaryota</taxon>
        <taxon>Metazoa</taxon>
        <taxon>Chordata</taxon>
        <taxon>Craniata</taxon>
        <taxon>Vertebrata</taxon>
        <taxon>Euteleostomi</taxon>
        <taxon>Mammalia</taxon>
        <taxon>Eutheria</taxon>
        <taxon>Afrotheria</taxon>
        <taxon>Proboscidea</taxon>
        <taxon>Elephantidae</taxon>
        <taxon>Loxodonta</taxon>
    </lineage>
</organism>
<evidence type="ECO:0000256" key="14">
    <source>
        <dbReference type="ARBA" id="ARBA00064757"/>
    </source>
</evidence>
<dbReference type="InParanoid" id="G3TY63"/>
<dbReference type="InterPro" id="IPR034631">
    <property type="entry name" value="MYEF2_RRM3"/>
</dbReference>
<dbReference type="CDD" id="cd12660">
    <property type="entry name" value="RRM2_MYEF2"/>
    <property type="match status" value="1"/>
</dbReference>
<dbReference type="CDD" id="cd12658">
    <property type="entry name" value="RRM1_MYEF2"/>
    <property type="match status" value="1"/>
</dbReference>
<dbReference type="GO" id="GO:0005681">
    <property type="term" value="C:spliceosomal complex"/>
    <property type="evidence" value="ECO:0007669"/>
    <property type="project" value="UniProtKB-KW"/>
</dbReference>
<dbReference type="FunFam" id="3.30.70.330:FF:000034">
    <property type="entry name" value="heterogeneous nuclear ribonucleoprotein M isoform X1"/>
    <property type="match status" value="1"/>
</dbReference>
<keyword evidence="9 16" id="KW-0694">RNA-binding</keyword>
<dbReference type="PANTHER" id="PTHR23003">
    <property type="entry name" value="RNA RECOGNITION MOTIF RRM DOMAIN CONTAINING PROTEIN"/>
    <property type="match status" value="1"/>
</dbReference>
<dbReference type="AlphaFoldDB" id="G3TY63"/>
<dbReference type="Gene3D" id="3.30.70.330">
    <property type="match status" value="3"/>
</dbReference>
<gene>
    <name evidence="18" type="primary">MYEF2</name>
</gene>
<evidence type="ECO:0000256" key="1">
    <source>
        <dbReference type="ARBA" id="ARBA00004123"/>
    </source>
</evidence>
<evidence type="ECO:0000256" key="12">
    <source>
        <dbReference type="ARBA" id="ARBA00023242"/>
    </source>
</evidence>
<evidence type="ECO:0000256" key="7">
    <source>
        <dbReference type="ARBA" id="ARBA00022737"/>
    </source>
</evidence>
<dbReference type="PANTHER" id="PTHR23003:SF15">
    <property type="entry name" value="MYELIN EXPRESSION FACTOR 2"/>
    <property type="match status" value="1"/>
</dbReference>
<reference evidence="18 19" key="1">
    <citation type="submission" date="2009-06" db="EMBL/GenBank/DDBJ databases">
        <title>The Genome Sequence of Loxodonta africana (African elephant).</title>
        <authorList>
            <person name="Di Palma F."/>
            <person name="Heiman D."/>
            <person name="Young S."/>
            <person name="Johnson J."/>
            <person name="Lander E.S."/>
            <person name="Lindblad-Toh K."/>
        </authorList>
    </citation>
    <scope>NUCLEOTIDE SEQUENCE [LARGE SCALE GENOMIC DNA]</scope>
    <source>
        <strain evidence="18 19">Isolate ISIS603380</strain>
    </source>
</reference>
<keyword evidence="6" id="KW-0747">Spliceosome</keyword>
<evidence type="ECO:0000256" key="15">
    <source>
        <dbReference type="ARBA" id="ARBA00073303"/>
    </source>
</evidence>
<dbReference type="GO" id="GO:0006397">
    <property type="term" value="P:mRNA processing"/>
    <property type="evidence" value="ECO:0007669"/>
    <property type="project" value="UniProtKB-KW"/>
</dbReference>
<dbReference type="FunFam" id="3.30.70.330:FF:000033">
    <property type="entry name" value="heterogeneous nuclear ribonucleoprotein M isoform X1"/>
    <property type="match status" value="1"/>
</dbReference>
<keyword evidence="11" id="KW-0508">mRNA splicing</keyword>
<dbReference type="HOGENOM" id="CLU_019566_1_0_1"/>
<evidence type="ECO:0000256" key="10">
    <source>
        <dbReference type="ARBA" id="ARBA00022990"/>
    </source>
</evidence>
<dbReference type="Ensembl" id="ENSLAFT00000036375.1">
    <property type="protein sequence ID" value="ENSLAFP00000020521.1"/>
    <property type="gene ID" value="ENSLAFG00000012990.2"/>
</dbReference>
<keyword evidence="3" id="KW-1017">Isopeptide bond</keyword>
<keyword evidence="12" id="KW-0539">Nucleus</keyword>
<dbReference type="eggNOG" id="KOG0118">
    <property type="taxonomic scope" value="Eukaryota"/>
</dbReference>
<evidence type="ECO:0000313" key="18">
    <source>
        <dbReference type="Ensembl" id="ENSLAFP00000020521.1"/>
    </source>
</evidence>
<dbReference type="FunFam" id="3.30.70.330:FF:000548">
    <property type="entry name" value="Myelin expression factor 2"/>
    <property type="match status" value="1"/>
</dbReference>
<dbReference type="SUPFAM" id="SSF54928">
    <property type="entry name" value="RNA-binding domain, RBD"/>
    <property type="match status" value="3"/>
</dbReference>
<dbReference type="Pfam" id="PF00076">
    <property type="entry name" value="RRM_1"/>
    <property type="match status" value="3"/>
</dbReference>
<keyword evidence="5" id="KW-0507">mRNA processing</keyword>
<dbReference type="FunCoup" id="G3TY63">
    <property type="interactions" value="690"/>
</dbReference>
<comment type="subcellular location">
    <subcellularLocation>
        <location evidence="1">Nucleus</location>
    </subcellularLocation>
</comment>
<feature type="domain" description="RRM" evidence="17">
    <location>
        <begin position="97"/>
        <end position="174"/>
    </location>
</feature>
<reference evidence="18" key="3">
    <citation type="submission" date="2025-09" db="UniProtKB">
        <authorList>
            <consortium name="Ensembl"/>
        </authorList>
    </citation>
    <scope>IDENTIFICATION</scope>
    <source>
        <strain evidence="18">Isolate ISIS603380</strain>
    </source>
</reference>
<dbReference type="CDD" id="cd12662">
    <property type="entry name" value="RRM3_MYEF2"/>
    <property type="match status" value="1"/>
</dbReference>
<dbReference type="Proteomes" id="UP000007646">
    <property type="component" value="Unassembled WGS sequence"/>
</dbReference>
<evidence type="ECO:0000256" key="4">
    <source>
        <dbReference type="ARBA" id="ARBA00022553"/>
    </source>
</evidence>
<dbReference type="InterPro" id="IPR035979">
    <property type="entry name" value="RBD_domain_sf"/>
</dbReference>
<evidence type="ECO:0000256" key="13">
    <source>
        <dbReference type="ARBA" id="ARBA00023274"/>
    </source>
</evidence>
<evidence type="ECO:0000256" key="3">
    <source>
        <dbReference type="ARBA" id="ARBA00022499"/>
    </source>
</evidence>
<evidence type="ECO:0000256" key="5">
    <source>
        <dbReference type="ARBA" id="ARBA00022664"/>
    </source>
</evidence>
<evidence type="ECO:0000259" key="17">
    <source>
        <dbReference type="PROSITE" id="PS50102"/>
    </source>
</evidence>
<evidence type="ECO:0000256" key="16">
    <source>
        <dbReference type="PROSITE-ProRule" id="PRU00176"/>
    </source>
</evidence>
<dbReference type="SMART" id="SM00360">
    <property type="entry name" value="RRM"/>
    <property type="match status" value="3"/>
</dbReference>
<name>G3TY63_LOXAF</name>
<evidence type="ECO:0000256" key="8">
    <source>
        <dbReference type="ARBA" id="ARBA00022843"/>
    </source>
</evidence>
<dbReference type="GO" id="GO:0008380">
    <property type="term" value="P:RNA splicing"/>
    <property type="evidence" value="ECO:0007669"/>
    <property type="project" value="UniProtKB-KW"/>
</dbReference>
<protein>
    <recommendedName>
        <fullName evidence="15">Heterogeneous nuclear ribonucleoprotein M</fullName>
    </recommendedName>
</protein>
<evidence type="ECO:0000256" key="11">
    <source>
        <dbReference type="ARBA" id="ARBA00023187"/>
    </source>
</evidence>
<reference evidence="18" key="2">
    <citation type="submission" date="2025-08" db="UniProtKB">
        <authorList>
            <consortium name="Ensembl"/>
        </authorList>
    </citation>
    <scope>IDENTIFICATION</scope>
    <source>
        <strain evidence="18">Isolate ISIS603380</strain>
    </source>
</reference>
<keyword evidence="4" id="KW-0597">Phosphoprotein</keyword>
<keyword evidence="8" id="KW-0832">Ubl conjugation</keyword>
<keyword evidence="10" id="KW-0007">Acetylation</keyword>
<dbReference type="GO" id="GO:0005737">
    <property type="term" value="C:cytoplasm"/>
    <property type="evidence" value="ECO:0007669"/>
    <property type="project" value="TreeGrafter"/>
</dbReference>
<dbReference type="InterPro" id="IPR050374">
    <property type="entry name" value="RRT5_SRSF_SR"/>
</dbReference>
<evidence type="ECO:0000256" key="2">
    <source>
        <dbReference type="ARBA" id="ARBA00022481"/>
    </source>
</evidence>
<comment type="subunit">
    <text evidence="14">Identified in the spliceosome C complex. Interacts with PPIA/CYPA.</text>
</comment>
<dbReference type="InterPro" id="IPR034630">
    <property type="entry name" value="MYEF2_RRM1"/>
</dbReference>
<evidence type="ECO:0000256" key="9">
    <source>
        <dbReference type="ARBA" id="ARBA00022884"/>
    </source>
</evidence>
<feature type="domain" description="RRM" evidence="17">
    <location>
        <begin position="526"/>
        <end position="602"/>
    </location>
</feature>
<keyword evidence="19" id="KW-1185">Reference proteome</keyword>
<dbReference type="InterPro" id="IPR000504">
    <property type="entry name" value="RRM_dom"/>
</dbReference>
<dbReference type="GeneTree" id="ENSGT00940000157397"/>
<dbReference type="GO" id="GO:0003729">
    <property type="term" value="F:mRNA binding"/>
    <property type="evidence" value="ECO:0007669"/>
    <property type="project" value="TreeGrafter"/>
</dbReference>
<dbReference type="PROSITE" id="PS50102">
    <property type="entry name" value="RRM"/>
    <property type="match status" value="3"/>
</dbReference>
<evidence type="ECO:0000313" key="19">
    <source>
        <dbReference type="Proteomes" id="UP000007646"/>
    </source>
</evidence>
<evidence type="ECO:0000256" key="6">
    <source>
        <dbReference type="ARBA" id="ARBA00022728"/>
    </source>
</evidence>
<proteinExistence type="predicted"/>